<dbReference type="Pfam" id="PF01497">
    <property type="entry name" value="Peripla_BP_2"/>
    <property type="match status" value="1"/>
</dbReference>
<gene>
    <name evidence="6" type="ORF">HDA36_000962</name>
</gene>
<comment type="similarity">
    <text evidence="2">Belongs to the bacterial solute-binding protein 8 family.</text>
</comment>
<keyword evidence="7" id="KW-1185">Reference proteome</keyword>
<dbReference type="PROSITE" id="PS50983">
    <property type="entry name" value="FE_B12_PBP"/>
    <property type="match status" value="1"/>
</dbReference>
<dbReference type="Proteomes" id="UP000572635">
    <property type="component" value="Unassembled WGS sequence"/>
</dbReference>
<dbReference type="PANTHER" id="PTHR30532">
    <property type="entry name" value="IRON III DICITRATE-BINDING PERIPLASMIC PROTEIN"/>
    <property type="match status" value="1"/>
</dbReference>
<comment type="caution">
    <text evidence="6">The sequence shown here is derived from an EMBL/GenBank/DDBJ whole genome shotgun (WGS) entry which is preliminary data.</text>
</comment>
<evidence type="ECO:0000256" key="2">
    <source>
        <dbReference type="ARBA" id="ARBA00008814"/>
    </source>
</evidence>
<dbReference type="InterPro" id="IPR002491">
    <property type="entry name" value="ABC_transptr_periplasmic_BD"/>
</dbReference>
<feature type="domain" description="Fe/B12 periplasmic-binding" evidence="5">
    <location>
        <begin position="69"/>
        <end position="337"/>
    </location>
</feature>
<keyword evidence="3" id="KW-0813">Transport</keyword>
<evidence type="ECO:0000313" key="7">
    <source>
        <dbReference type="Proteomes" id="UP000572635"/>
    </source>
</evidence>
<dbReference type="CDD" id="cd01146">
    <property type="entry name" value="FhuD"/>
    <property type="match status" value="1"/>
</dbReference>
<dbReference type="PANTHER" id="PTHR30532:SF24">
    <property type="entry name" value="FERRIC ENTEROBACTIN-BINDING PERIPLASMIC PROTEIN FEPB"/>
    <property type="match status" value="1"/>
</dbReference>
<evidence type="ECO:0000256" key="1">
    <source>
        <dbReference type="ARBA" id="ARBA00004196"/>
    </source>
</evidence>
<evidence type="ECO:0000256" key="4">
    <source>
        <dbReference type="ARBA" id="ARBA00022729"/>
    </source>
</evidence>
<dbReference type="GO" id="GO:0030288">
    <property type="term" value="C:outer membrane-bounded periplasmic space"/>
    <property type="evidence" value="ECO:0007669"/>
    <property type="project" value="TreeGrafter"/>
</dbReference>
<name>A0A7W8QJE8_9ACTN</name>
<protein>
    <submittedName>
        <fullName evidence="6">Iron complex transport system substrate-binding protein</fullName>
    </submittedName>
</protein>
<dbReference type="InterPro" id="IPR051313">
    <property type="entry name" value="Bact_iron-sidero_bind"/>
</dbReference>
<sequence length="339" mass="35859">MIWMGWVSMERRSIRRGTGLAAGALAVALSAACGSTSGTDEEGAAGGDGFPVTVETVHGAVEIPSKPANVVALGWSDAEAALALGVQPAGLSDWQGYGGKGVGPWAEDLVEGEPEDLGTMEVSDEAVANLDPDVVLNTRSDGEESKFATLREIVPVVDPPKGVEVSYGTTWRQQMEQVSLALGEQEKGEELVKDLEERFAATAGEHPEFQGKSVAVGAFYGDKLGVYVPGDPRVDFMEELGFENEQEINELAEGEFYVDLPLEQAEKLDADLTVVFPIGMEAEQLKDDEVLNSIPSAEDGRLVVLEDPDLANAFSSGSTLGIGYALDHAPQLFAEALSG</sequence>
<proteinExistence type="inferred from homology"/>
<keyword evidence="4" id="KW-0732">Signal</keyword>
<organism evidence="6 7">
    <name type="scientific">Nocardiopsis composta</name>
    <dbReference type="NCBI Taxonomy" id="157465"/>
    <lineage>
        <taxon>Bacteria</taxon>
        <taxon>Bacillati</taxon>
        <taxon>Actinomycetota</taxon>
        <taxon>Actinomycetes</taxon>
        <taxon>Streptosporangiales</taxon>
        <taxon>Nocardiopsidaceae</taxon>
        <taxon>Nocardiopsis</taxon>
    </lineage>
</organism>
<dbReference type="Gene3D" id="3.40.50.1980">
    <property type="entry name" value="Nitrogenase molybdenum iron protein domain"/>
    <property type="match status" value="2"/>
</dbReference>
<evidence type="ECO:0000256" key="3">
    <source>
        <dbReference type="ARBA" id="ARBA00022448"/>
    </source>
</evidence>
<evidence type="ECO:0000313" key="6">
    <source>
        <dbReference type="EMBL" id="MBB5430878.1"/>
    </source>
</evidence>
<accession>A0A7W8QJE8</accession>
<comment type="subcellular location">
    <subcellularLocation>
        <location evidence="1">Cell envelope</location>
    </subcellularLocation>
</comment>
<reference evidence="6 7" key="1">
    <citation type="submission" date="2020-08" db="EMBL/GenBank/DDBJ databases">
        <title>Sequencing the genomes of 1000 actinobacteria strains.</title>
        <authorList>
            <person name="Klenk H.-P."/>
        </authorList>
    </citation>
    <scope>NUCLEOTIDE SEQUENCE [LARGE SCALE GENOMIC DNA]</scope>
    <source>
        <strain evidence="6 7">DSM 44551</strain>
    </source>
</reference>
<dbReference type="EMBL" id="JACHDB010000001">
    <property type="protein sequence ID" value="MBB5430878.1"/>
    <property type="molecule type" value="Genomic_DNA"/>
</dbReference>
<dbReference type="SUPFAM" id="SSF53807">
    <property type="entry name" value="Helical backbone' metal receptor"/>
    <property type="match status" value="1"/>
</dbReference>
<dbReference type="AlphaFoldDB" id="A0A7W8QJE8"/>
<dbReference type="GO" id="GO:1901678">
    <property type="term" value="P:iron coordination entity transport"/>
    <property type="evidence" value="ECO:0007669"/>
    <property type="project" value="UniProtKB-ARBA"/>
</dbReference>
<evidence type="ECO:0000259" key="5">
    <source>
        <dbReference type="PROSITE" id="PS50983"/>
    </source>
</evidence>